<accession>A0A4C1WQK5</accession>
<keyword evidence="3" id="KW-1185">Reference proteome</keyword>
<dbReference type="EMBL" id="BGZK01000633">
    <property type="protein sequence ID" value="GBP53766.1"/>
    <property type="molecule type" value="Genomic_DNA"/>
</dbReference>
<feature type="region of interest" description="Disordered" evidence="1">
    <location>
        <begin position="33"/>
        <end position="57"/>
    </location>
</feature>
<dbReference type="Proteomes" id="UP000299102">
    <property type="component" value="Unassembled WGS sequence"/>
</dbReference>
<evidence type="ECO:0000313" key="3">
    <source>
        <dbReference type="Proteomes" id="UP000299102"/>
    </source>
</evidence>
<sequence>MVEASPECGFEGAMPSLHHAITNRFPATANRRASVASSLAAPRRRRRGHRLDSQRRVGQCVAFSGNVTVERASNRAIDVTERLLIERDDISDSGSDVSSEASSDSDTGSDADSGHISETNGLSG</sequence>
<feature type="compositionally biased region" description="Low complexity" evidence="1">
    <location>
        <begin position="92"/>
        <end position="111"/>
    </location>
</feature>
<feature type="region of interest" description="Disordered" evidence="1">
    <location>
        <begin position="88"/>
        <end position="124"/>
    </location>
</feature>
<name>A0A4C1WQK5_EUMVA</name>
<proteinExistence type="predicted"/>
<dbReference type="AlphaFoldDB" id="A0A4C1WQK5"/>
<organism evidence="2 3">
    <name type="scientific">Eumeta variegata</name>
    <name type="common">Bagworm moth</name>
    <name type="synonym">Eumeta japonica</name>
    <dbReference type="NCBI Taxonomy" id="151549"/>
    <lineage>
        <taxon>Eukaryota</taxon>
        <taxon>Metazoa</taxon>
        <taxon>Ecdysozoa</taxon>
        <taxon>Arthropoda</taxon>
        <taxon>Hexapoda</taxon>
        <taxon>Insecta</taxon>
        <taxon>Pterygota</taxon>
        <taxon>Neoptera</taxon>
        <taxon>Endopterygota</taxon>
        <taxon>Lepidoptera</taxon>
        <taxon>Glossata</taxon>
        <taxon>Ditrysia</taxon>
        <taxon>Tineoidea</taxon>
        <taxon>Psychidae</taxon>
        <taxon>Oiketicinae</taxon>
        <taxon>Eumeta</taxon>
    </lineage>
</organism>
<evidence type="ECO:0000313" key="2">
    <source>
        <dbReference type="EMBL" id="GBP53766.1"/>
    </source>
</evidence>
<reference evidence="2 3" key="1">
    <citation type="journal article" date="2019" name="Commun. Biol.">
        <title>The bagworm genome reveals a unique fibroin gene that provides high tensile strength.</title>
        <authorList>
            <person name="Kono N."/>
            <person name="Nakamura H."/>
            <person name="Ohtoshi R."/>
            <person name="Tomita M."/>
            <person name="Numata K."/>
            <person name="Arakawa K."/>
        </authorList>
    </citation>
    <scope>NUCLEOTIDE SEQUENCE [LARGE SCALE GENOMIC DNA]</scope>
</reference>
<gene>
    <name evidence="2" type="ORF">EVAR_84249_1</name>
</gene>
<protein>
    <submittedName>
        <fullName evidence="2">Uncharacterized protein</fullName>
    </submittedName>
</protein>
<evidence type="ECO:0000256" key="1">
    <source>
        <dbReference type="SAM" id="MobiDB-lite"/>
    </source>
</evidence>
<comment type="caution">
    <text evidence="2">The sequence shown here is derived from an EMBL/GenBank/DDBJ whole genome shotgun (WGS) entry which is preliminary data.</text>
</comment>